<evidence type="ECO:0000313" key="18">
    <source>
        <dbReference type="Proteomes" id="UP000007303"/>
    </source>
</evidence>
<name>H3D4X3_TETNG</name>
<feature type="transmembrane region" description="Helical" evidence="16">
    <location>
        <begin position="45"/>
        <end position="62"/>
    </location>
</feature>
<dbReference type="GeneTree" id="ENSGT00940000158414"/>
<dbReference type="Ensembl" id="ENSTNIT00000015768.1">
    <property type="protein sequence ID" value="ENSTNIP00000015562.1"/>
    <property type="gene ID" value="ENSTNIG00000012591.1"/>
</dbReference>
<keyword evidence="3 14" id="KW-0813">Transport</keyword>
<dbReference type="GO" id="GO:0005886">
    <property type="term" value="C:plasma membrane"/>
    <property type="evidence" value="ECO:0007669"/>
    <property type="project" value="Ensembl"/>
</dbReference>
<reference evidence="17" key="2">
    <citation type="submission" date="2025-08" db="UniProtKB">
        <authorList>
            <consortium name="Ensembl"/>
        </authorList>
    </citation>
    <scope>IDENTIFICATION</scope>
</reference>
<dbReference type="GO" id="GO:0042995">
    <property type="term" value="C:cell projection"/>
    <property type="evidence" value="ECO:0007669"/>
    <property type="project" value="UniProtKB-SubCell"/>
</dbReference>
<dbReference type="Pfam" id="PF00858">
    <property type="entry name" value="ASC"/>
    <property type="match status" value="2"/>
</dbReference>
<keyword evidence="9 16" id="KW-0472">Membrane</keyword>
<keyword evidence="12" id="KW-0966">Cell projection</keyword>
<dbReference type="Gene3D" id="2.60.470.10">
    <property type="entry name" value="Acid-sensing ion channels like domains"/>
    <property type="match status" value="1"/>
</dbReference>
<dbReference type="InterPro" id="IPR001873">
    <property type="entry name" value="ENaC"/>
</dbReference>
<evidence type="ECO:0000256" key="16">
    <source>
        <dbReference type="SAM" id="Phobius"/>
    </source>
</evidence>
<protein>
    <submittedName>
        <fullName evidence="17">Acid-sensing (proton-gated) ion channel 1a</fullName>
    </submittedName>
</protein>
<dbReference type="FunFam" id="1.10.3590.10:FF:000002">
    <property type="entry name" value="acid-sensing ion channel 1 isoform X2"/>
    <property type="match status" value="1"/>
</dbReference>
<evidence type="ECO:0000256" key="3">
    <source>
        <dbReference type="ARBA" id="ARBA00022448"/>
    </source>
</evidence>
<dbReference type="HOGENOM" id="CLU_410825_0_0_1"/>
<feature type="transmembrane region" description="Helical" evidence="16">
    <location>
        <begin position="543"/>
        <end position="564"/>
    </location>
</feature>
<evidence type="ECO:0000256" key="6">
    <source>
        <dbReference type="ARBA" id="ARBA00022989"/>
    </source>
</evidence>
<evidence type="ECO:0000256" key="12">
    <source>
        <dbReference type="ARBA" id="ARBA00023273"/>
    </source>
</evidence>
<dbReference type="PANTHER" id="PTHR11690">
    <property type="entry name" value="AMILORIDE-SENSITIVE SODIUM CHANNEL-RELATED"/>
    <property type="match status" value="1"/>
</dbReference>
<keyword evidence="13 14" id="KW-0407">Ion channel</keyword>
<evidence type="ECO:0000256" key="10">
    <source>
        <dbReference type="ARBA" id="ARBA00023157"/>
    </source>
</evidence>
<feature type="region of interest" description="Disordered" evidence="15">
    <location>
        <begin position="244"/>
        <end position="264"/>
    </location>
</feature>
<comment type="similarity">
    <text evidence="14">Belongs to the amiloride-sensitive sodium channel (TC 1.A.6) family.</text>
</comment>
<feature type="transmembrane region" description="Helical" evidence="16">
    <location>
        <begin position="584"/>
        <end position="607"/>
    </location>
</feature>
<feature type="region of interest" description="Disordered" evidence="15">
    <location>
        <begin position="201"/>
        <end position="225"/>
    </location>
</feature>
<keyword evidence="6 16" id="KW-1133">Transmembrane helix</keyword>
<reference evidence="18" key="1">
    <citation type="journal article" date="2004" name="Nature">
        <title>Genome duplication in the teleost fish Tetraodon nigroviridis reveals the early vertebrate proto-karyotype.</title>
        <authorList>
            <person name="Jaillon O."/>
            <person name="Aury J.-M."/>
            <person name="Brunet F."/>
            <person name="Petit J.-L."/>
            <person name="Stange-Thomann N."/>
            <person name="Mauceli E."/>
            <person name="Bouneau L."/>
            <person name="Fischer C."/>
            <person name="Ozouf-Costaz C."/>
            <person name="Bernot A."/>
            <person name="Nicaud S."/>
            <person name="Jaffe D."/>
            <person name="Fisher S."/>
            <person name="Lutfalla G."/>
            <person name="Dossat C."/>
            <person name="Segurens B."/>
            <person name="Dasilva C."/>
            <person name="Salanoubat M."/>
            <person name="Levy M."/>
            <person name="Boudet N."/>
            <person name="Castellano S."/>
            <person name="Anthouard V."/>
            <person name="Jubin C."/>
            <person name="Castelli V."/>
            <person name="Katinka M."/>
            <person name="Vacherie B."/>
            <person name="Biemont C."/>
            <person name="Skalli Z."/>
            <person name="Cattolico L."/>
            <person name="Poulain J."/>
            <person name="De Berardinis V."/>
            <person name="Cruaud C."/>
            <person name="Duprat S."/>
            <person name="Brottier P."/>
            <person name="Coutanceau J.-P."/>
            <person name="Gouzy J."/>
            <person name="Parra G."/>
            <person name="Lardier G."/>
            <person name="Chapple C."/>
            <person name="McKernan K.J."/>
            <person name="McEwan P."/>
            <person name="Bosak S."/>
            <person name="Kellis M."/>
            <person name="Volff J.-N."/>
            <person name="Guigo R."/>
            <person name="Zody M.C."/>
            <person name="Mesirov J."/>
            <person name="Lindblad-Toh K."/>
            <person name="Birren B."/>
            <person name="Nusbaum C."/>
            <person name="Kahn D."/>
            <person name="Robinson-Rechavi M."/>
            <person name="Laudet V."/>
            <person name="Schachter V."/>
            <person name="Quetier F."/>
            <person name="Saurin W."/>
            <person name="Scarpelli C."/>
            <person name="Wincker P."/>
            <person name="Lander E.S."/>
            <person name="Weissenbach J."/>
            <person name="Roest Crollius H."/>
        </authorList>
    </citation>
    <scope>NUCLEOTIDE SEQUENCE [LARGE SCALE GENOMIC DNA]</scope>
</reference>
<accession>H3D4X3</accession>
<evidence type="ECO:0000256" key="8">
    <source>
        <dbReference type="ARBA" id="ARBA00023065"/>
    </source>
</evidence>
<organism evidence="17 18">
    <name type="scientific">Tetraodon nigroviridis</name>
    <name type="common">Spotted green pufferfish</name>
    <name type="synonym">Chelonodon nigroviridis</name>
    <dbReference type="NCBI Taxonomy" id="99883"/>
    <lineage>
        <taxon>Eukaryota</taxon>
        <taxon>Metazoa</taxon>
        <taxon>Chordata</taxon>
        <taxon>Craniata</taxon>
        <taxon>Vertebrata</taxon>
        <taxon>Euteleostomi</taxon>
        <taxon>Actinopterygii</taxon>
        <taxon>Neopterygii</taxon>
        <taxon>Teleostei</taxon>
        <taxon>Neoteleostei</taxon>
        <taxon>Acanthomorphata</taxon>
        <taxon>Eupercaria</taxon>
        <taxon>Tetraodontiformes</taxon>
        <taxon>Tetradontoidea</taxon>
        <taxon>Tetraodontidae</taxon>
        <taxon>Tetraodon</taxon>
    </lineage>
</organism>
<dbReference type="PRINTS" id="PR01078">
    <property type="entry name" value="AMINACHANNEL"/>
</dbReference>
<dbReference type="Proteomes" id="UP000007303">
    <property type="component" value="Unassembled WGS sequence"/>
</dbReference>
<dbReference type="Gene3D" id="1.10.3590.10">
    <property type="entry name" value="acid-sensing ion channel 1 domain"/>
    <property type="match status" value="1"/>
</dbReference>
<dbReference type="Gene3D" id="1.10.287.770">
    <property type="entry name" value="YojJ-like"/>
    <property type="match status" value="2"/>
</dbReference>
<dbReference type="OMA" id="EVAASHM"/>
<keyword evidence="8 14" id="KW-0406">Ion transport</keyword>
<evidence type="ECO:0000256" key="15">
    <source>
        <dbReference type="SAM" id="MobiDB-lite"/>
    </source>
</evidence>
<keyword evidence="4 14" id="KW-0894">Sodium channel</keyword>
<evidence type="ECO:0000256" key="7">
    <source>
        <dbReference type="ARBA" id="ARBA00023053"/>
    </source>
</evidence>
<sequence length="642" mass="72976">MDLKVEPEEVDASRPPSVEVFAHTSTLHGIAHIFTYERGCVKRCLWLLVCLGSLAFLLYVCVDRIQFYLEYPHVTKVDEVTTPVMTFPAVTFCNLNAFRFSRVTRNDLYHAGELLALLNQRYEIKDIHMVEESVLESLKVKADFHNFKPRPFNMREFYDRTGHDIHDMLLSCHFHGSECRAEDFKVPRQVEERPTFATFKDKQPPGEAEAFNSRPQSAAGRARAIDHHRRLRVSDARLKRGAAVKQRESWADPPPGRGERVRSGSTASWERLRIPVFTRYGKCYTFNAGEDGRPRLITTKGGMGNGLELMLDIQQDEYLPIWGETDETSFEAGIKVQIHSQDEPSFIDQLGFGVAPGFQTFVSCQEQRLIYLPPPWGDCKVTAMDSDFFDSYSITACRIDCETRYLVDNCNCRMVHMPGRKLCCTEAGETEKSAVQRRQVIDVRGSLAPGDAPYCTPELYKECADPALDFLVERDNDYCVCETPCNMTRYSKELSFVKIPSKASAKYLAKKYNKSEQYIKDNILVLDIFFEALNYETIEQKKAYEVAGLLGPALLSSFIFGGYLSLSVLNDVFHKPSYLISGDIGGHMGLFIGASILTILEIFDYLYEVIKHKLCRCSSRKHQHSNSNQGTVLSLDDVKCHV</sequence>
<dbReference type="PANTHER" id="PTHR11690:SF170">
    <property type="entry name" value="ACID-SENSING ION CHANNEL 1"/>
    <property type="match status" value="1"/>
</dbReference>
<dbReference type="AlphaFoldDB" id="H3D4X3"/>
<evidence type="ECO:0000256" key="2">
    <source>
        <dbReference type="ARBA" id="ARBA00004316"/>
    </source>
</evidence>
<dbReference type="InParanoid" id="H3D4X3"/>
<keyword evidence="11 14" id="KW-0739">Sodium transport</keyword>
<evidence type="ECO:0000313" key="17">
    <source>
        <dbReference type="Ensembl" id="ENSTNIP00000015562.1"/>
    </source>
</evidence>
<evidence type="ECO:0000256" key="1">
    <source>
        <dbReference type="ARBA" id="ARBA00004141"/>
    </source>
</evidence>
<keyword evidence="18" id="KW-1185">Reference proteome</keyword>
<dbReference type="PROSITE" id="PS01206">
    <property type="entry name" value="ASC"/>
    <property type="match status" value="1"/>
</dbReference>
<proteinExistence type="inferred from homology"/>
<keyword evidence="7" id="KW-0915">Sodium</keyword>
<dbReference type="GO" id="GO:0015280">
    <property type="term" value="F:ligand-gated sodium channel activity"/>
    <property type="evidence" value="ECO:0007669"/>
    <property type="project" value="Ensembl"/>
</dbReference>
<dbReference type="InterPro" id="IPR020903">
    <property type="entry name" value="ENaC_CS"/>
</dbReference>
<evidence type="ECO:0000256" key="5">
    <source>
        <dbReference type="ARBA" id="ARBA00022692"/>
    </source>
</evidence>
<evidence type="ECO:0000256" key="4">
    <source>
        <dbReference type="ARBA" id="ARBA00022461"/>
    </source>
</evidence>
<evidence type="ECO:0000256" key="13">
    <source>
        <dbReference type="ARBA" id="ARBA00023303"/>
    </source>
</evidence>
<dbReference type="STRING" id="99883.ENSTNIP00000015562"/>
<evidence type="ECO:0000256" key="14">
    <source>
        <dbReference type="RuleBase" id="RU000679"/>
    </source>
</evidence>
<comment type="subcellular location">
    <subcellularLocation>
        <location evidence="2">Cell projection</location>
    </subcellularLocation>
    <subcellularLocation>
        <location evidence="1">Membrane</location>
        <topology evidence="1">Multi-pass membrane protein</topology>
    </subcellularLocation>
</comment>
<evidence type="ECO:0000256" key="11">
    <source>
        <dbReference type="ARBA" id="ARBA00023201"/>
    </source>
</evidence>
<reference evidence="17" key="3">
    <citation type="submission" date="2025-09" db="UniProtKB">
        <authorList>
            <consortium name="Ensembl"/>
        </authorList>
    </citation>
    <scope>IDENTIFICATION</scope>
</reference>
<keyword evidence="5 14" id="KW-0812">Transmembrane</keyword>
<evidence type="ECO:0000256" key="9">
    <source>
        <dbReference type="ARBA" id="ARBA00023136"/>
    </source>
</evidence>
<dbReference type="FunCoup" id="H3D4X3">
    <property type="interactions" value="135"/>
</dbReference>
<keyword evidence="10" id="KW-1015">Disulfide bond</keyword>